<proteinExistence type="inferred from homology"/>
<gene>
    <name evidence="7" type="ORF">C426_2156</name>
</gene>
<dbReference type="Proteomes" id="UP000006787">
    <property type="component" value="Unassembled WGS sequence"/>
</dbReference>
<dbReference type="PANTHER" id="PTHR37316">
    <property type="entry name" value="TEICHOIC ACID GLYCEROL-PHOSPHATE PRIMASE"/>
    <property type="match status" value="1"/>
</dbReference>
<keyword evidence="4 7" id="KW-0808">Transferase</keyword>
<dbReference type="EMBL" id="AMQS01000042">
    <property type="protein sequence ID" value="EKF50486.1"/>
    <property type="molecule type" value="Genomic_DNA"/>
</dbReference>
<evidence type="ECO:0000313" key="8">
    <source>
        <dbReference type="Proteomes" id="UP000006787"/>
    </source>
</evidence>
<name>K2PSK5_9LACT</name>
<reference evidence="7 8" key="1">
    <citation type="journal article" date="2012" name="J. Bacteriol.">
        <title>Genome Sequence of the Bacteriocin-Producing Strain Lactococcus garvieae DCC43.</title>
        <authorList>
            <person name="Gabrielsen C."/>
            <person name="Brede D.A."/>
            <person name="Hernandez P.E."/>
            <person name="Nes I.F."/>
            <person name="Diep D.B."/>
        </authorList>
    </citation>
    <scope>NUCLEOTIDE SEQUENCE [LARGE SCALE GENOMIC DNA]</scope>
    <source>
        <strain evidence="7 8">DCC43</strain>
    </source>
</reference>
<comment type="subcellular location">
    <subcellularLocation>
        <location evidence="1">Cell membrane</location>
        <topology evidence="1">Peripheral membrane protein</topology>
    </subcellularLocation>
</comment>
<dbReference type="AlphaFoldDB" id="K2PSK5"/>
<evidence type="ECO:0000256" key="1">
    <source>
        <dbReference type="ARBA" id="ARBA00004202"/>
    </source>
</evidence>
<dbReference type="GO" id="GO:0019350">
    <property type="term" value="P:teichoic acid biosynthetic process"/>
    <property type="evidence" value="ECO:0007669"/>
    <property type="project" value="UniProtKB-KW"/>
</dbReference>
<keyword evidence="5" id="KW-0777">Teichoic acid biosynthesis</keyword>
<sequence>MAPYYYKKPDQIYLQTWHGVPLKRLGHDIVDNGSTYYRSKQSYKSMVKSYDKDSEHWDYLIATSPFSSQVFETAFAFPTEKMLNVGYPRVEYLLDSETSKVLALKKKHKLPTNKKIILYAPTWRDHSFGSSGYTFELNVDFYKWKRKLGEDSVILFKPHYLISNTYEVPDDLKDYVFFMSANQDINDAYLMSDILITDYSSVFFDYAQLQKPIYFYMYDFEHYAQELRGFYLNVPEDLPNDVVKTEEELLETLQDNCFDYQRLQDFNQKFNPWNDGRACEKIIRKVFNEV</sequence>
<dbReference type="eggNOG" id="COG1887">
    <property type="taxonomic scope" value="Bacteria"/>
</dbReference>
<dbReference type="Gene3D" id="3.40.50.12580">
    <property type="match status" value="1"/>
</dbReference>
<evidence type="ECO:0000313" key="7">
    <source>
        <dbReference type="EMBL" id="EKF50486.1"/>
    </source>
</evidence>
<keyword evidence="3" id="KW-1003">Cell membrane</keyword>
<evidence type="ECO:0000256" key="4">
    <source>
        <dbReference type="ARBA" id="ARBA00022679"/>
    </source>
</evidence>
<organism evidence="7 8">
    <name type="scientific">Lactococcus garvieae DCC43</name>
    <dbReference type="NCBI Taxonomy" id="1231377"/>
    <lineage>
        <taxon>Bacteria</taxon>
        <taxon>Bacillati</taxon>
        <taxon>Bacillota</taxon>
        <taxon>Bacilli</taxon>
        <taxon>Lactobacillales</taxon>
        <taxon>Streptococcaceae</taxon>
        <taxon>Lactococcus</taxon>
    </lineage>
</organism>
<evidence type="ECO:0000256" key="2">
    <source>
        <dbReference type="ARBA" id="ARBA00010488"/>
    </source>
</evidence>
<dbReference type="GO" id="GO:0047355">
    <property type="term" value="F:CDP-glycerol glycerophosphotransferase activity"/>
    <property type="evidence" value="ECO:0007669"/>
    <property type="project" value="InterPro"/>
</dbReference>
<dbReference type="Pfam" id="PF04464">
    <property type="entry name" value="Glyphos_transf"/>
    <property type="match status" value="1"/>
</dbReference>
<dbReference type="Gene3D" id="3.40.50.11820">
    <property type="match status" value="1"/>
</dbReference>
<protein>
    <submittedName>
        <fullName evidence="7">CDP-ribitol:poly(Ribitol phosphate) ribitol phosphotransferase</fullName>
    </submittedName>
</protein>
<dbReference type="InterPro" id="IPR043148">
    <property type="entry name" value="TagF_C"/>
</dbReference>
<evidence type="ECO:0000256" key="5">
    <source>
        <dbReference type="ARBA" id="ARBA00022944"/>
    </source>
</evidence>
<dbReference type="PATRIC" id="fig|1231377.3.peg.2140"/>
<dbReference type="InterPro" id="IPR007554">
    <property type="entry name" value="Glycerophosphate_synth"/>
</dbReference>
<accession>K2PSK5</accession>
<keyword evidence="6" id="KW-0472">Membrane</keyword>
<dbReference type="InterPro" id="IPR051612">
    <property type="entry name" value="Teichoic_Acid_Biosynth"/>
</dbReference>
<dbReference type="InterPro" id="IPR043149">
    <property type="entry name" value="TagF_N"/>
</dbReference>
<dbReference type="GO" id="GO:0005886">
    <property type="term" value="C:plasma membrane"/>
    <property type="evidence" value="ECO:0007669"/>
    <property type="project" value="UniProtKB-SubCell"/>
</dbReference>
<dbReference type="PANTHER" id="PTHR37316:SF3">
    <property type="entry name" value="TEICHOIC ACID GLYCEROL-PHOSPHATE TRANSFERASE"/>
    <property type="match status" value="1"/>
</dbReference>
<comment type="similarity">
    <text evidence="2">Belongs to the CDP-glycerol glycerophosphotransferase family.</text>
</comment>
<evidence type="ECO:0000256" key="6">
    <source>
        <dbReference type="ARBA" id="ARBA00023136"/>
    </source>
</evidence>
<evidence type="ECO:0000256" key="3">
    <source>
        <dbReference type="ARBA" id="ARBA00022475"/>
    </source>
</evidence>
<comment type="caution">
    <text evidence="7">The sequence shown here is derived from an EMBL/GenBank/DDBJ whole genome shotgun (WGS) entry which is preliminary data.</text>
</comment>
<dbReference type="SUPFAM" id="SSF53756">
    <property type="entry name" value="UDP-Glycosyltransferase/glycogen phosphorylase"/>
    <property type="match status" value="1"/>
</dbReference>